<dbReference type="Pfam" id="PF00730">
    <property type="entry name" value="HhH-GPD"/>
    <property type="match status" value="1"/>
</dbReference>
<evidence type="ECO:0000259" key="14">
    <source>
        <dbReference type="SMART" id="SM00478"/>
    </source>
</evidence>
<evidence type="ECO:0000256" key="1">
    <source>
        <dbReference type="ARBA" id="ARBA00000843"/>
    </source>
</evidence>
<dbReference type="GO" id="GO:0046872">
    <property type="term" value="F:metal ion binding"/>
    <property type="evidence" value="ECO:0007669"/>
    <property type="project" value="UniProtKB-KW"/>
</dbReference>
<dbReference type="InterPro" id="IPR003651">
    <property type="entry name" value="Endonuclease3_FeS-loop_motif"/>
</dbReference>
<dbReference type="GO" id="GO:0051539">
    <property type="term" value="F:4 iron, 4 sulfur cluster binding"/>
    <property type="evidence" value="ECO:0007669"/>
    <property type="project" value="UniProtKB-KW"/>
</dbReference>
<dbReference type="Gene3D" id="1.10.340.30">
    <property type="entry name" value="Hypothetical protein, domain 2"/>
    <property type="match status" value="1"/>
</dbReference>
<evidence type="ECO:0000313" key="15">
    <source>
        <dbReference type="EMBL" id="GIG55011.1"/>
    </source>
</evidence>
<evidence type="ECO:0000256" key="6">
    <source>
        <dbReference type="ARBA" id="ARBA00022485"/>
    </source>
</evidence>
<evidence type="ECO:0000256" key="11">
    <source>
        <dbReference type="ARBA" id="ARBA00023014"/>
    </source>
</evidence>
<evidence type="ECO:0000256" key="5">
    <source>
        <dbReference type="ARBA" id="ARBA00022023"/>
    </source>
</evidence>
<keyword evidence="11" id="KW-0411">Iron-sulfur</keyword>
<protein>
    <recommendedName>
        <fullName evidence="5">Adenine DNA glycosylase</fullName>
        <ecNumber evidence="4">3.2.2.31</ecNumber>
    </recommendedName>
</protein>
<dbReference type="GO" id="GO:0035485">
    <property type="term" value="F:adenine/guanine mispair binding"/>
    <property type="evidence" value="ECO:0007669"/>
    <property type="project" value="TreeGrafter"/>
</dbReference>
<dbReference type="EC" id="3.2.2.31" evidence="4"/>
<evidence type="ECO:0000256" key="3">
    <source>
        <dbReference type="ARBA" id="ARBA00008343"/>
    </source>
</evidence>
<dbReference type="InterPro" id="IPR011257">
    <property type="entry name" value="DNA_glycosylase"/>
</dbReference>
<keyword evidence="12" id="KW-0234">DNA repair</keyword>
<dbReference type="PANTHER" id="PTHR42944">
    <property type="entry name" value="ADENINE DNA GLYCOSYLASE"/>
    <property type="match status" value="1"/>
</dbReference>
<dbReference type="GO" id="GO:0006284">
    <property type="term" value="P:base-excision repair"/>
    <property type="evidence" value="ECO:0007669"/>
    <property type="project" value="InterPro"/>
</dbReference>
<evidence type="ECO:0000256" key="13">
    <source>
        <dbReference type="ARBA" id="ARBA00023295"/>
    </source>
</evidence>
<dbReference type="GO" id="GO:0006298">
    <property type="term" value="P:mismatch repair"/>
    <property type="evidence" value="ECO:0007669"/>
    <property type="project" value="TreeGrafter"/>
</dbReference>
<evidence type="ECO:0000256" key="4">
    <source>
        <dbReference type="ARBA" id="ARBA00012045"/>
    </source>
</evidence>
<dbReference type="SMART" id="SM00478">
    <property type="entry name" value="ENDO3c"/>
    <property type="match status" value="1"/>
</dbReference>
<dbReference type="InterPro" id="IPR044298">
    <property type="entry name" value="MIG/MutY"/>
</dbReference>
<dbReference type="InterPro" id="IPR003265">
    <property type="entry name" value="HhH-GPD_domain"/>
</dbReference>
<comment type="cofactor">
    <cofactor evidence="2">
        <name>[4Fe-4S] cluster</name>
        <dbReference type="ChEBI" id="CHEBI:49883"/>
    </cofactor>
</comment>
<evidence type="ECO:0000313" key="16">
    <source>
        <dbReference type="Proteomes" id="UP000652354"/>
    </source>
</evidence>
<keyword evidence="13" id="KW-0326">Glycosidase</keyword>
<keyword evidence="10" id="KW-0408">Iron</keyword>
<sequence>MPRSDDSAMVGAVIEWFSQEARDLPWRHADCSPWGVLVSEVMLQQTPVVRVEPVWREWMRRWPTPGDLAAEPQAEAVRAWGRLGYPRRAQRLWLCAAAIVDRHDGEVPQDTEALRALPGIGEYTAAAVRTFAFGERDVVLDTNVRRVIGRAWRAEPHPAAHLTRAEREAAAGLVPEDPLEAAAWNAGAMELGALVCVARAPLCERCPLERDCAWVGTGRPGLGVSTGRTQAWHGTDRQVRGRIMALLRSADGPVTIAGHAELEDVEPAQLMRCLRSLEGDGLAVASPAGHSL</sequence>
<reference evidence="15" key="1">
    <citation type="submission" date="2021-01" db="EMBL/GenBank/DDBJ databases">
        <title>Whole genome shotgun sequence of Demequina activiva NBRC 110675.</title>
        <authorList>
            <person name="Komaki H."/>
            <person name="Tamura T."/>
        </authorList>
    </citation>
    <scope>NUCLEOTIDE SEQUENCE</scope>
    <source>
        <strain evidence="15">NBRC 110675</strain>
    </source>
</reference>
<dbReference type="SUPFAM" id="SSF48150">
    <property type="entry name" value="DNA-glycosylase"/>
    <property type="match status" value="1"/>
</dbReference>
<feature type="domain" description="HhH-GPD" evidence="14">
    <location>
        <begin position="42"/>
        <end position="194"/>
    </location>
</feature>
<accession>A0A919Q510</accession>
<evidence type="ECO:0000256" key="9">
    <source>
        <dbReference type="ARBA" id="ARBA00022801"/>
    </source>
</evidence>
<comment type="caution">
    <text evidence="15">The sequence shown here is derived from an EMBL/GenBank/DDBJ whole genome shotgun (WGS) entry which is preliminary data.</text>
</comment>
<dbReference type="PANTHER" id="PTHR42944:SF1">
    <property type="entry name" value="ADENINE DNA GLYCOSYLASE"/>
    <property type="match status" value="1"/>
</dbReference>
<gene>
    <name evidence="15" type="ORF">Dac01nite_17630</name>
</gene>
<dbReference type="Gene3D" id="1.10.1670.10">
    <property type="entry name" value="Helix-hairpin-Helix base-excision DNA repair enzymes (C-terminal)"/>
    <property type="match status" value="1"/>
</dbReference>
<dbReference type="InterPro" id="IPR023170">
    <property type="entry name" value="HhH_base_excis_C"/>
</dbReference>
<dbReference type="GO" id="GO:0034039">
    <property type="term" value="F:8-oxo-7,8-dihydroguanine DNA N-glycosylase activity"/>
    <property type="evidence" value="ECO:0007669"/>
    <property type="project" value="TreeGrafter"/>
</dbReference>
<comment type="similarity">
    <text evidence="3">Belongs to the Nth/MutY family.</text>
</comment>
<dbReference type="FunFam" id="1.10.340.30:FF:000003">
    <property type="entry name" value="A/G-specific adenine glycosylase"/>
    <property type="match status" value="1"/>
</dbReference>
<dbReference type="AlphaFoldDB" id="A0A919Q510"/>
<dbReference type="InterPro" id="IPR000445">
    <property type="entry name" value="HhH_motif"/>
</dbReference>
<dbReference type="GO" id="GO:0000701">
    <property type="term" value="F:purine-specific mismatch base pair DNA N-glycosylase activity"/>
    <property type="evidence" value="ECO:0007669"/>
    <property type="project" value="UniProtKB-EC"/>
</dbReference>
<evidence type="ECO:0000256" key="7">
    <source>
        <dbReference type="ARBA" id="ARBA00022723"/>
    </source>
</evidence>
<proteinExistence type="inferred from homology"/>
<evidence type="ECO:0000256" key="2">
    <source>
        <dbReference type="ARBA" id="ARBA00001966"/>
    </source>
</evidence>
<keyword evidence="7" id="KW-0479">Metal-binding</keyword>
<dbReference type="Pfam" id="PF00633">
    <property type="entry name" value="HHH"/>
    <property type="match status" value="1"/>
</dbReference>
<dbReference type="GO" id="GO:0032357">
    <property type="term" value="F:oxidized purine DNA binding"/>
    <property type="evidence" value="ECO:0007669"/>
    <property type="project" value="TreeGrafter"/>
</dbReference>
<dbReference type="RefSeq" id="WP_203656069.1">
    <property type="nucleotide sequence ID" value="NZ_BONR01000003.1"/>
</dbReference>
<evidence type="ECO:0000256" key="10">
    <source>
        <dbReference type="ARBA" id="ARBA00023004"/>
    </source>
</evidence>
<evidence type="ECO:0000256" key="12">
    <source>
        <dbReference type="ARBA" id="ARBA00023204"/>
    </source>
</evidence>
<comment type="catalytic activity">
    <reaction evidence="1">
        <text>Hydrolyzes free adenine bases from 7,8-dihydro-8-oxoguanine:adenine mismatched double-stranded DNA, leaving an apurinic site.</text>
        <dbReference type="EC" id="3.2.2.31"/>
    </reaction>
</comment>
<dbReference type="EMBL" id="BONR01000003">
    <property type="protein sequence ID" value="GIG55011.1"/>
    <property type="molecule type" value="Genomic_DNA"/>
</dbReference>
<dbReference type="Proteomes" id="UP000652354">
    <property type="component" value="Unassembled WGS sequence"/>
</dbReference>
<organism evidence="15 16">
    <name type="scientific">Demequina activiva</name>
    <dbReference type="NCBI Taxonomy" id="1582364"/>
    <lineage>
        <taxon>Bacteria</taxon>
        <taxon>Bacillati</taxon>
        <taxon>Actinomycetota</taxon>
        <taxon>Actinomycetes</taxon>
        <taxon>Micrococcales</taxon>
        <taxon>Demequinaceae</taxon>
        <taxon>Demequina</taxon>
    </lineage>
</organism>
<dbReference type="CDD" id="cd00056">
    <property type="entry name" value="ENDO3c"/>
    <property type="match status" value="1"/>
</dbReference>
<name>A0A919Q510_9MICO</name>
<keyword evidence="6" id="KW-0004">4Fe-4S</keyword>
<keyword evidence="16" id="KW-1185">Reference proteome</keyword>
<evidence type="ECO:0000256" key="8">
    <source>
        <dbReference type="ARBA" id="ARBA00022763"/>
    </source>
</evidence>
<keyword evidence="9" id="KW-0378">Hydrolase</keyword>
<dbReference type="SMART" id="SM00525">
    <property type="entry name" value="FES"/>
    <property type="match status" value="1"/>
</dbReference>
<keyword evidence="8" id="KW-0227">DNA damage</keyword>